<gene>
    <name evidence="1" type="ORF">TNCV_1803271</name>
</gene>
<dbReference type="EMBL" id="BMAU01021322">
    <property type="protein sequence ID" value="GFY13456.1"/>
    <property type="molecule type" value="Genomic_DNA"/>
</dbReference>
<proteinExistence type="predicted"/>
<organism evidence="1 2">
    <name type="scientific">Trichonephila clavipes</name>
    <name type="common">Golden silk orbweaver</name>
    <name type="synonym">Nephila clavipes</name>
    <dbReference type="NCBI Taxonomy" id="2585209"/>
    <lineage>
        <taxon>Eukaryota</taxon>
        <taxon>Metazoa</taxon>
        <taxon>Ecdysozoa</taxon>
        <taxon>Arthropoda</taxon>
        <taxon>Chelicerata</taxon>
        <taxon>Arachnida</taxon>
        <taxon>Araneae</taxon>
        <taxon>Araneomorphae</taxon>
        <taxon>Entelegynae</taxon>
        <taxon>Araneoidea</taxon>
        <taxon>Nephilidae</taxon>
        <taxon>Trichonephila</taxon>
    </lineage>
</organism>
<dbReference type="Proteomes" id="UP000887159">
    <property type="component" value="Unassembled WGS sequence"/>
</dbReference>
<name>A0A8X6SJP7_TRICX</name>
<comment type="caution">
    <text evidence="1">The sequence shown here is derived from an EMBL/GenBank/DDBJ whole genome shotgun (WGS) entry which is preliminary data.</text>
</comment>
<protein>
    <submittedName>
        <fullName evidence="1">Uncharacterized protein</fullName>
    </submittedName>
</protein>
<accession>A0A8X6SJP7</accession>
<evidence type="ECO:0000313" key="2">
    <source>
        <dbReference type="Proteomes" id="UP000887159"/>
    </source>
</evidence>
<sequence>MLNFVGGTYVYNLQTRWVTVKFLAYFRKSSSVSFGLNEPTISFSNSSRADSSSTKRRQDGRLDFIKRLLIVDVSDEVEWDYGELFNRGG</sequence>
<evidence type="ECO:0000313" key="1">
    <source>
        <dbReference type="EMBL" id="GFY13456.1"/>
    </source>
</evidence>
<keyword evidence="2" id="KW-1185">Reference proteome</keyword>
<dbReference type="AlphaFoldDB" id="A0A8X6SJP7"/>
<reference evidence="1" key="1">
    <citation type="submission" date="2020-08" db="EMBL/GenBank/DDBJ databases">
        <title>Multicomponent nature underlies the extraordinary mechanical properties of spider dragline silk.</title>
        <authorList>
            <person name="Kono N."/>
            <person name="Nakamura H."/>
            <person name="Mori M."/>
            <person name="Yoshida Y."/>
            <person name="Ohtoshi R."/>
            <person name="Malay A.D."/>
            <person name="Moran D.A.P."/>
            <person name="Tomita M."/>
            <person name="Numata K."/>
            <person name="Arakawa K."/>
        </authorList>
    </citation>
    <scope>NUCLEOTIDE SEQUENCE</scope>
</reference>